<sequence>MAKSKNQQEAHGIGQVEDQLNNQAQAAEQMQGLNAVDQSVQEAAQNMHSESLDEVMERETT</sequence>
<dbReference type="EMBL" id="JBHSMJ010000009">
    <property type="protein sequence ID" value="MFC5448023.1"/>
    <property type="molecule type" value="Genomic_DNA"/>
</dbReference>
<feature type="compositionally biased region" description="Polar residues" evidence="1">
    <location>
        <begin position="18"/>
        <end position="49"/>
    </location>
</feature>
<keyword evidence="3" id="KW-1185">Reference proteome</keyword>
<feature type="region of interest" description="Disordered" evidence="1">
    <location>
        <begin position="1"/>
        <end position="61"/>
    </location>
</feature>
<protein>
    <recommendedName>
        <fullName evidence="4">DUF4025 domain-containing protein</fullName>
    </recommendedName>
</protein>
<dbReference type="Proteomes" id="UP001596044">
    <property type="component" value="Unassembled WGS sequence"/>
</dbReference>
<reference evidence="3" key="1">
    <citation type="journal article" date="2019" name="Int. J. Syst. Evol. Microbiol.">
        <title>The Global Catalogue of Microorganisms (GCM) 10K type strain sequencing project: providing services to taxonomists for standard genome sequencing and annotation.</title>
        <authorList>
            <consortium name="The Broad Institute Genomics Platform"/>
            <consortium name="The Broad Institute Genome Sequencing Center for Infectious Disease"/>
            <person name="Wu L."/>
            <person name="Ma J."/>
        </authorList>
    </citation>
    <scope>NUCLEOTIDE SEQUENCE [LARGE SCALE GENOMIC DNA]</scope>
    <source>
        <strain evidence="3">KACC 11904</strain>
    </source>
</reference>
<name>A0ABW0K3J2_9BACL</name>
<evidence type="ECO:0000313" key="2">
    <source>
        <dbReference type="EMBL" id="MFC5448023.1"/>
    </source>
</evidence>
<evidence type="ECO:0008006" key="4">
    <source>
        <dbReference type="Google" id="ProtNLM"/>
    </source>
</evidence>
<evidence type="ECO:0000256" key="1">
    <source>
        <dbReference type="SAM" id="MobiDB-lite"/>
    </source>
</evidence>
<evidence type="ECO:0000313" key="3">
    <source>
        <dbReference type="Proteomes" id="UP001596044"/>
    </source>
</evidence>
<proteinExistence type="predicted"/>
<organism evidence="2 3">
    <name type="scientific">Paenibacillus aestuarii</name>
    <dbReference type="NCBI Taxonomy" id="516965"/>
    <lineage>
        <taxon>Bacteria</taxon>
        <taxon>Bacillati</taxon>
        <taxon>Bacillota</taxon>
        <taxon>Bacilli</taxon>
        <taxon>Bacillales</taxon>
        <taxon>Paenibacillaceae</taxon>
        <taxon>Paenibacillus</taxon>
    </lineage>
</organism>
<gene>
    <name evidence="2" type="ORF">ACFPOG_07110</name>
</gene>
<dbReference type="RefSeq" id="WP_270879480.1">
    <property type="nucleotide sequence ID" value="NZ_JAQFVF010000024.1"/>
</dbReference>
<comment type="caution">
    <text evidence="2">The sequence shown here is derived from an EMBL/GenBank/DDBJ whole genome shotgun (WGS) entry which is preliminary data.</text>
</comment>
<accession>A0ABW0K3J2</accession>